<dbReference type="InterPro" id="IPR013096">
    <property type="entry name" value="Cupin_2"/>
</dbReference>
<dbReference type="AlphaFoldDB" id="A0A378XXT9"/>
<dbReference type="EMBL" id="UGSC01000001">
    <property type="protein sequence ID" value="SUA69826.1"/>
    <property type="molecule type" value="Genomic_DNA"/>
</dbReference>
<feature type="domain" description="Cupin type-2" evidence="1">
    <location>
        <begin position="56"/>
        <end position="111"/>
    </location>
</feature>
<protein>
    <submittedName>
        <fullName evidence="2">Protein QdoI</fullName>
        <ecNumber evidence="2">1.13.11.24</ecNumber>
    </submittedName>
</protein>
<dbReference type="Proteomes" id="UP000254400">
    <property type="component" value="Unassembled WGS sequence"/>
</dbReference>
<dbReference type="InterPro" id="IPR014710">
    <property type="entry name" value="RmlC-like_jellyroll"/>
</dbReference>
<feature type="domain" description="Cupin type-2" evidence="1">
    <location>
        <begin position="228"/>
        <end position="282"/>
    </location>
</feature>
<dbReference type="SUPFAM" id="SSF51182">
    <property type="entry name" value="RmlC-like cupins"/>
    <property type="match status" value="1"/>
</dbReference>
<reference evidence="2 3" key="1">
    <citation type="submission" date="2018-06" db="EMBL/GenBank/DDBJ databases">
        <authorList>
            <consortium name="Pathogen Informatics"/>
            <person name="Doyle S."/>
        </authorList>
    </citation>
    <scope>NUCLEOTIDE SEQUENCE [LARGE SCALE GENOMIC DNA]</scope>
    <source>
        <strain evidence="2 3">NCTC10343</strain>
    </source>
</reference>
<evidence type="ECO:0000259" key="1">
    <source>
        <dbReference type="Pfam" id="PF07883"/>
    </source>
</evidence>
<dbReference type="PANTHER" id="PTHR36440:SF1">
    <property type="entry name" value="PUTATIVE (AFU_ORTHOLOGUE AFUA_8G07350)-RELATED"/>
    <property type="match status" value="1"/>
</dbReference>
<dbReference type="Gene3D" id="2.60.120.10">
    <property type="entry name" value="Jelly Rolls"/>
    <property type="match status" value="2"/>
</dbReference>
<dbReference type="GO" id="GO:0008127">
    <property type="term" value="F:quercetin 2,3-dioxygenase activity"/>
    <property type="evidence" value="ECO:0007669"/>
    <property type="project" value="UniProtKB-EC"/>
</dbReference>
<dbReference type="PANTHER" id="PTHR36440">
    <property type="entry name" value="PUTATIVE (AFU_ORTHOLOGUE AFUA_8G07350)-RELATED"/>
    <property type="match status" value="1"/>
</dbReference>
<evidence type="ECO:0000313" key="2">
    <source>
        <dbReference type="EMBL" id="SUA69826.1"/>
    </source>
</evidence>
<organism evidence="2 3">
    <name type="scientific">Paenibacillus polymyxa</name>
    <name type="common">Bacillus polymyxa</name>
    <dbReference type="NCBI Taxonomy" id="1406"/>
    <lineage>
        <taxon>Bacteria</taxon>
        <taxon>Bacillati</taxon>
        <taxon>Bacillota</taxon>
        <taxon>Bacilli</taxon>
        <taxon>Bacillales</taxon>
        <taxon>Paenibacillaceae</taxon>
        <taxon>Paenibacillus</taxon>
    </lineage>
</organism>
<dbReference type="Pfam" id="PF07883">
    <property type="entry name" value="Cupin_2"/>
    <property type="match status" value="2"/>
</dbReference>
<proteinExistence type="predicted"/>
<dbReference type="CDD" id="cd02215">
    <property type="entry name" value="cupin_QDO_N_C"/>
    <property type="match status" value="2"/>
</dbReference>
<gene>
    <name evidence="2" type="primary">qdoI</name>
    <name evidence="2" type="ORF">NCTC10343_02692</name>
</gene>
<dbReference type="InterPro" id="IPR053146">
    <property type="entry name" value="QDO-like"/>
</dbReference>
<name>A0A378XXT9_PAEPO</name>
<sequence length="344" mass="38715">MMSVSLTTELPEEKKPYLLRSGDGRRYVFGQQVATVIADFKSTGDVLELTTISGGKGETFPLHRHKDAFESIYVMEGKIEFMLDGVNYLLTAGDYVHIPPGIAHAYRMAGHRNRFASYSIKGNLTAIYELLGEPYPYFEHPTTAMNSYSENQLTEASNRADIVFLQDAVRWGEYNSSEESHNPRSVAPYVLENGEGDRLLTGDQLHRILATQENTNGEYIFVASDGPKGDPIVEHFHNHHTETFFCVQGQMTMWANGEEVKLFPGDFLHVPAGTLHSYRLDSHYTKVVGMLVSGLFEPFFRALGEPHETYTFPTEPGPLRMDRVMAIIDELDLNVVAKSPLDRK</sequence>
<accession>A0A378XXT9</accession>
<dbReference type="EC" id="1.13.11.24" evidence="2"/>
<keyword evidence="2" id="KW-0560">Oxidoreductase</keyword>
<dbReference type="InterPro" id="IPR011051">
    <property type="entry name" value="RmlC_Cupin_sf"/>
</dbReference>
<evidence type="ECO:0000313" key="3">
    <source>
        <dbReference type="Proteomes" id="UP000254400"/>
    </source>
</evidence>